<evidence type="ECO:0000313" key="2">
    <source>
        <dbReference type="EMBL" id="RLL22112.1"/>
    </source>
</evidence>
<dbReference type="EMBL" id="RCHC01000007">
    <property type="protein sequence ID" value="RLL22112.1"/>
    <property type="molecule type" value="Genomic_DNA"/>
</dbReference>
<organism evidence="2 3">
    <name type="scientific">Acinetobacter chengduensis</name>
    <dbReference type="NCBI Taxonomy" id="2420890"/>
    <lineage>
        <taxon>Bacteria</taxon>
        <taxon>Pseudomonadati</taxon>
        <taxon>Pseudomonadota</taxon>
        <taxon>Gammaproteobacteria</taxon>
        <taxon>Moraxellales</taxon>
        <taxon>Moraxellaceae</taxon>
        <taxon>Acinetobacter</taxon>
    </lineage>
</organism>
<keyword evidence="1" id="KW-1133">Transmembrane helix</keyword>
<keyword evidence="1" id="KW-0812">Transmembrane</keyword>
<dbReference type="RefSeq" id="WP_120375221.1">
    <property type="nucleotide sequence ID" value="NZ_RCHC01000007.1"/>
</dbReference>
<reference evidence="2 3" key="1">
    <citation type="submission" date="2018-09" db="EMBL/GenBank/DDBJ databases">
        <title>The draft genome of Acinetobacter sp. strains.</title>
        <authorList>
            <person name="Qin J."/>
            <person name="Feng Y."/>
            <person name="Zong Z."/>
        </authorList>
    </citation>
    <scope>NUCLEOTIDE SEQUENCE [LARGE SCALE GENOMIC DNA]</scope>
    <source>
        <strain evidence="2 3">WCHAc060005</strain>
    </source>
</reference>
<keyword evidence="1" id="KW-0472">Membrane</keyword>
<comment type="caution">
    <text evidence="2">The sequence shown here is derived from an EMBL/GenBank/DDBJ whole genome shotgun (WGS) entry which is preliminary data.</text>
</comment>
<name>A0ABX9TW91_9GAMM</name>
<feature type="transmembrane region" description="Helical" evidence="1">
    <location>
        <begin position="34"/>
        <end position="53"/>
    </location>
</feature>
<evidence type="ECO:0008006" key="4">
    <source>
        <dbReference type="Google" id="ProtNLM"/>
    </source>
</evidence>
<proteinExistence type="predicted"/>
<evidence type="ECO:0000256" key="1">
    <source>
        <dbReference type="SAM" id="Phobius"/>
    </source>
</evidence>
<sequence>MMTLLFILAGVICIGVWPWVYLLHVRDSHTSVLMPYTMLFGPAAILFTGYIYYSAQQTEIRSQTCGTVVAYQSYVSSGNKNKRQSFERVEMIFNDTKYARHLRMDKDLQKLSVGSKVCFEYYDRKLNPQLKDSVLIQWQH</sequence>
<keyword evidence="3" id="KW-1185">Reference proteome</keyword>
<accession>A0ABX9TW91</accession>
<dbReference type="Proteomes" id="UP000280271">
    <property type="component" value="Unassembled WGS sequence"/>
</dbReference>
<protein>
    <recommendedName>
        <fullName evidence="4">DUF3592 domain-containing protein</fullName>
    </recommendedName>
</protein>
<gene>
    <name evidence="2" type="ORF">D9K81_08140</name>
</gene>
<evidence type="ECO:0000313" key="3">
    <source>
        <dbReference type="Proteomes" id="UP000280271"/>
    </source>
</evidence>